<protein>
    <submittedName>
        <fullName evidence="1">Uncharacterized protein</fullName>
    </submittedName>
</protein>
<organism evidence="1 2">
    <name type="scientific">Wenzhouxiangella limi</name>
    <dbReference type="NCBI Taxonomy" id="2707351"/>
    <lineage>
        <taxon>Bacteria</taxon>
        <taxon>Pseudomonadati</taxon>
        <taxon>Pseudomonadota</taxon>
        <taxon>Gammaproteobacteria</taxon>
        <taxon>Chromatiales</taxon>
        <taxon>Wenzhouxiangellaceae</taxon>
        <taxon>Wenzhouxiangella</taxon>
    </lineage>
</organism>
<comment type="caution">
    <text evidence="1">The sequence shown here is derived from an EMBL/GenBank/DDBJ whole genome shotgun (WGS) entry which is preliminary data.</text>
</comment>
<dbReference type="RefSeq" id="WP_164209493.1">
    <property type="nucleotide sequence ID" value="NZ_JAAGSC010000030.1"/>
</dbReference>
<evidence type="ECO:0000313" key="1">
    <source>
        <dbReference type="EMBL" id="NDY94403.1"/>
    </source>
</evidence>
<accession>A0A845URD7</accession>
<gene>
    <name evidence="1" type="ORF">G3I74_01495</name>
</gene>
<sequence>MKKRSLTVWGLVLQAIFLFSFVWLPGHASAKTTFNQYSITLDIWHDTPVGPLAPGDILSYQAGSFKIQQVNMPPAVKIQALGRKDGDSFIVPDVTFSKGGQVFTPRDILRVSPDGELGMFASAESLLLEPPSKISAIAFMDDDLVVVLDTVVQISNQVFTPRDLIRYSAGVPHAFFIGQDFDIPQSARIVSVDVTGSGQLLLSFSSTISLNGQVIRASDIVSVSLQNDSTITLAAKRELMLGSCAECRLGGFSATINEDVIFRTRFIDFWR</sequence>
<name>A0A845URD7_9GAMM</name>
<keyword evidence="2" id="KW-1185">Reference proteome</keyword>
<reference evidence="1 2" key="1">
    <citation type="submission" date="2020-02" db="EMBL/GenBank/DDBJ databases">
        <authorList>
            <person name="Zhang X.-Y."/>
        </authorList>
    </citation>
    <scope>NUCLEOTIDE SEQUENCE [LARGE SCALE GENOMIC DNA]</scope>
    <source>
        <strain evidence="1 2">C33</strain>
    </source>
</reference>
<dbReference type="AlphaFoldDB" id="A0A845URD7"/>
<evidence type="ECO:0000313" key="2">
    <source>
        <dbReference type="Proteomes" id="UP000484885"/>
    </source>
</evidence>
<proteinExistence type="predicted"/>
<dbReference type="EMBL" id="JAAGSC010000030">
    <property type="protein sequence ID" value="NDY94403.1"/>
    <property type="molecule type" value="Genomic_DNA"/>
</dbReference>
<dbReference type="Proteomes" id="UP000484885">
    <property type="component" value="Unassembled WGS sequence"/>
</dbReference>